<dbReference type="InterPro" id="IPR043502">
    <property type="entry name" value="DNA/RNA_pol_sf"/>
</dbReference>
<dbReference type="Gene3D" id="3.60.10.10">
    <property type="entry name" value="Endonuclease/exonuclease/phosphatase"/>
    <property type="match status" value="1"/>
</dbReference>
<dbReference type="EMBL" id="CM007898">
    <property type="protein sequence ID" value="OTG14933.1"/>
    <property type="molecule type" value="Genomic_DNA"/>
</dbReference>
<dbReference type="InterPro" id="IPR000477">
    <property type="entry name" value="RT_dom"/>
</dbReference>
<keyword evidence="2" id="KW-0808">Transferase</keyword>
<dbReference type="InterPro" id="IPR005135">
    <property type="entry name" value="Endo/exonuclease/phosphatase"/>
</dbReference>
<dbReference type="AlphaFoldDB" id="A0A251TW04"/>
<evidence type="ECO:0000259" key="1">
    <source>
        <dbReference type="PROSITE" id="PS50878"/>
    </source>
</evidence>
<keyword evidence="2" id="KW-0548">Nucleotidyltransferase</keyword>
<dbReference type="PANTHER" id="PTHR33116:SF78">
    <property type="entry name" value="OS12G0587133 PROTEIN"/>
    <property type="match status" value="1"/>
</dbReference>
<dbReference type="InParanoid" id="A0A251TW04"/>
<dbReference type="SUPFAM" id="SSF56672">
    <property type="entry name" value="DNA/RNA polymerases"/>
    <property type="match status" value="1"/>
</dbReference>
<name>A0A251TW04_HELAN</name>
<protein>
    <submittedName>
        <fullName evidence="2">Putative RNA-directed DNA polymerase, eukaryota, Reverse transcriptase zinc-binding domain protein</fullName>
    </submittedName>
</protein>
<dbReference type="SUPFAM" id="SSF56219">
    <property type="entry name" value="DNase I-like"/>
    <property type="match status" value="1"/>
</dbReference>
<dbReference type="GO" id="GO:0003964">
    <property type="term" value="F:RNA-directed DNA polymerase activity"/>
    <property type="evidence" value="ECO:0007669"/>
    <property type="project" value="UniProtKB-KW"/>
</dbReference>
<keyword evidence="2" id="KW-0695">RNA-directed DNA polymerase</keyword>
<dbReference type="OMA" id="MAWINGE"/>
<proteinExistence type="predicted"/>
<keyword evidence="3" id="KW-1185">Reference proteome</keyword>
<dbReference type="CDD" id="cd01650">
    <property type="entry name" value="RT_nLTR_like"/>
    <property type="match status" value="1"/>
</dbReference>
<organism evidence="2 3">
    <name type="scientific">Helianthus annuus</name>
    <name type="common">Common sunflower</name>
    <dbReference type="NCBI Taxonomy" id="4232"/>
    <lineage>
        <taxon>Eukaryota</taxon>
        <taxon>Viridiplantae</taxon>
        <taxon>Streptophyta</taxon>
        <taxon>Embryophyta</taxon>
        <taxon>Tracheophyta</taxon>
        <taxon>Spermatophyta</taxon>
        <taxon>Magnoliopsida</taxon>
        <taxon>eudicotyledons</taxon>
        <taxon>Gunneridae</taxon>
        <taxon>Pentapetalae</taxon>
        <taxon>asterids</taxon>
        <taxon>campanulids</taxon>
        <taxon>Asterales</taxon>
        <taxon>Asteraceae</taxon>
        <taxon>Asteroideae</taxon>
        <taxon>Heliantheae alliance</taxon>
        <taxon>Heliantheae</taxon>
        <taxon>Helianthus</taxon>
    </lineage>
</organism>
<dbReference type="Pfam" id="PF03372">
    <property type="entry name" value="Exo_endo_phos"/>
    <property type="match status" value="1"/>
</dbReference>
<dbReference type="STRING" id="4232.A0A251TW04"/>
<accession>A0A251TW04</accession>
<evidence type="ECO:0000313" key="3">
    <source>
        <dbReference type="Proteomes" id="UP000215914"/>
    </source>
</evidence>
<evidence type="ECO:0000313" key="2">
    <source>
        <dbReference type="EMBL" id="OTG14933.1"/>
    </source>
</evidence>
<gene>
    <name evidence="2" type="ORF">HannXRQ_Chr09g0254861</name>
</gene>
<dbReference type="InterPro" id="IPR036691">
    <property type="entry name" value="Endo/exonu/phosph_ase_sf"/>
</dbReference>
<reference evidence="3" key="1">
    <citation type="journal article" date="2017" name="Nature">
        <title>The sunflower genome provides insights into oil metabolism, flowering and Asterid evolution.</title>
        <authorList>
            <person name="Badouin H."/>
            <person name="Gouzy J."/>
            <person name="Grassa C.J."/>
            <person name="Murat F."/>
            <person name="Staton S.E."/>
            <person name="Cottret L."/>
            <person name="Lelandais-Briere C."/>
            <person name="Owens G.L."/>
            <person name="Carrere S."/>
            <person name="Mayjonade B."/>
            <person name="Legrand L."/>
            <person name="Gill N."/>
            <person name="Kane N.C."/>
            <person name="Bowers J.E."/>
            <person name="Hubner S."/>
            <person name="Bellec A."/>
            <person name="Berard A."/>
            <person name="Berges H."/>
            <person name="Blanchet N."/>
            <person name="Boniface M.C."/>
            <person name="Brunel D."/>
            <person name="Catrice O."/>
            <person name="Chaidir N."/>
            <person name="Claudel C."/>
            <person name="Donnadieu C."/>
            <person name="Faraut T."/>
            <person name="Fievet G."/>
            <person name="Helmstetter N."/>
            <person name="King M."/>
            <person name="Knapp S.J."/>
            <person name="Lai Z."/>
            <person name="Le Paslier M.C."/>
            <person name="Lippi Y."/>
            <person name="Lorenzon L."/>
            <person name="Mandel J.R."/>
            <person name="Marage G."/>
            <person name="Marchand G."/>
            <person name="Marquand E."/>
            <person name="Bret-Mestries E."/>
            <person name="Morien E."/>
            <person name="Nambeesan S."/>
            <person name="Nguyen T."/>
            <person name="Pegot-Espagnet P."/>
            <person name="Pouilly N."/>
            <person name="Raftis F."/>
            <person name="Sallet E."/>
            <person name="Schiex T."/>
            <person name="Thomas J."/>
            <person name="Vandecasteele C."/>
            <person name="Vares D."/>
            <person name="Vear F."/>
            <person name="Vautrin S."/>
            <person name="Crespi M."/>
            <person name="Mangin B."/>
            <person name="Burke J.M."/>
            <person name="Salse J."/>
            <person name="Munos S."/>
            <person name="Vincourt P."/>
            <person name="Rieseberg L.H."/>
            <person name="Langlade N.B."/>
        </authorList>
    </citation>
    <scope>NUCLEOTIDE SEQUENCE [LARGE SCALE GENOMIC DNA]</scope>
    <source>
        <strain evidence="3">cv. SF193</strain>
    </source>
</reference>
<feature type="domain" description="Reverse transcriptase" evidence="1">
    <location>
        <begin position="482"/>
        <end position="760"/>
    </location>
</feature>
<sequence length="1221" mass="140279">MNLLSINIRGMRVGGKAGWSRGLRKRYGVDFLGLQESHVSGLSLRELVAFWGDGGLDFDVVDASGRSGGIVNMWNPKVLHKLSVIQSQNFLVTTGYLVSDGTILNIFNVYAPQRAGAKRRLWDDLAGIIRGCQGMIVLLGDFNAVRFPEERRNSRFNQGVASDFNCFIDEMGLKEYYMRGYKFTFLAGNGKDHKLSKIDRVLVCQSFFNRWPAACLRALQRDFSDHCPLLLTVVDSNYGPKPFRWFNSWLSRDGCERVIINALEDCNVQGRPDEIINAKFRYLRHILKEWWKEVLKKEGEEMRVLKDEIQKLEVAMESRALEEEEEWVWEECRKGVDHLNLCHNRDLKQKSRIKWAVDGDENSAFFHGIVNGRKAANAIPGLMVNGEWVSKPSLVKKEVLRHFRKHFAEEVKLRPALRCDNMKTIPLSDRDAMVARFSREEIKEAVFECGSDRAPGPDGFNFRFVKFFWGWLEDDFVKMFDHFHEYGIISRGCSSSFITLIPKSKTPVGLKDYRPINLVGIISKIISKVLAIRVKKVLDTVISNSQSAFLKGRFILDGPLIINEAIGWIKKSGKRAFMLKLDFEKAYDNVNWGFLLSTLEQMGFHDRWCIWVKRILESARSAILVNGSPTFEFQCEKGVRQGDPLSPFLFLVVMEVLHCLLDKAVSLGEIKGLRFKDEAKPLSHLFYADDALIVGEWSKDNMDNVARVLRVFHLCSGLKINIQKSYLYGIGLEGSEVESMASVIGCRVGVLPFDYLGIRVGANMTKSCHWSTVIETIKNRLSSWKAKTLSMGGRLTLIKSVLSSLPIYYLSIYKAPVKVLDQMERLMRNFLWTGTDEVKKAHWVSWEVVTTSKKKGGLGISRLGDVNLALLAKWGWRFTVECGSMWREIIDSVHGGRGCWCFLPVKKAIQGCWKTIVKYLESTRIQGKSIHQLIRGIVGHGERICFWSDHWFGDVILKIRWPCLYKLEKNKKCKVRDRVAQGRDGLVFNGNWYRLPRSVEELSEFQDLERMLLACKIGGSRDSWAWGDRSNGSFTVAKCKEMLIDGRNGPIDTHMKWEGWVPLKVNLIAWRAELDRLPTRVALVRRRINIPDMSCLLCSTADEDLKHLLVGCGFAYGVWSGICKWCKLDPFFAYDYDDLLMLYKNVHGGKWRKKIIRGIVMVTTWVLWNTRNVKIFQDKDTKIMEVVAEVKSRSFLWLKNRSKFKCIDWKDWAIYPLYMCI</sequence>
<dbReference type="Proteomes" id="UP000215914">
    <property type="component" value="Chromosome 9"/>
</dbReference>
<dbReference type="InterPro" id="IPR026960">
    <property type="entry name" value="RVT-Znf"/>
</dbReference>
<dbReference type="PANTHER" id="PTHR33116">
    <property type="entry name" value="REVERSE TRANSCRIPTASE ZINC-BINDING DOMAIN-CONTAINING PROTEIN-RELATED-RELATED"/>
    <property type="match status" value="1"/>
</dbReference>
<dbReference type="Pfam" id="PF13966">
    <property type="entry name" value="zf-RVT"/>
    <property type="match status" value="1"/>
</dbReference>
<dbReference type="PROSITE" id="PS50878">
    <property type="entry name" value="RT_POL"/>
    <property type="match status" value="1"/>
</dbReference>
<dbReference type="Pfam" id="PF00078">
    <property type="entry name" value="RVT_1"/>
    <property type="match status" value="1"/>
</dbReference>